<organism evidence="1">
    <name type="scientific">Phlebia radiata</name>
    <name type="common">White-rot fungus</name>
    <dbReference type="NCBI Taxonomy" id="5308"/>
    <lineage>
        <taxon>Eukaryota</taxon>
        <taxon>Fungi</taxon>
        <taxon>Dikarya</taxon>
        <taxon>Basidiomycota</taxon>
        <taxon>Agaricomycotina</taxon>
        <taxon>Agaricomycetes</taxon>
        <taxon>Polyporales</taxon>
        <taxon>Meruliaceae</taxon>
        <taxon>Phlebia</taxon>
    </lineage>
</organism>
<proteinExistence type="predicted"/>
<gene>
    <name evidence="1" type="ORF">PRA_mt0166</name>
</gene>
<keyword evidence="1" id="KW-0496">Mitochondrion</keyword>
<evidence type="ECO:0000313" key="1">
    <source>
        <dbReference type="EMBL" id="CCE89233.1"/>
    </source>
</evidence>
<protein>
    <submittedName>
        <fullName evidence="1">Uncharacterized protein</fullName>
    </submittedName>
</protein>
<dbReference type="AlphaFoldDB" id="L8B995"/>
<dbReference type="GeneID" id="14469560"/>
<geneLocation type="mitochondrion" evidence="1"/>
<dbReference type="RefSeq" id="YP_007374951.1">
    <property type="nucleotide sequence ID" value="NC_020148.1"/>
</dbReference>
<name>L8B995_PHLRA</name>
<sequence length="51" mass="5832">MARMWCISTLWALPQTVHIKLSNLASDRSDANSAFILVLNTLDLKSHKFSW</sequence>
<reference evidence="1" key="1">
    <citation type="journal article" date="2014" name="PLoS ONE">
        <title>Mitochondrial Genome of Phlebia radiata Is the Second Largest (156 kbp) among Fungi and Features Signs of Genome Flexibility and Recent Recombination Events.</title>
        <authorList>
            <person name="Salavirta H."/>
            <person name="Oksanen I."/>
            <person name="Kuuskeri J."/>
            <person name="Makela M."/>
            <person name="Laine P."/>
            <person name="Paulin L."/>
            <person name="Lundell T."/>
        </authorList>
    </citation>
    <scope>NUCLEOTIDE SEQUENCE</scope>
    <source>
        <strain evidence="1">79</strain>
    </source>
</reference>
<accession>L8B995</accession>
<dbReference type="EMBL" id="HE613568">
    <property type="protein sequence ID" value="CCE89233.1"/>
    <property type="molecule type" value="Genomic_DNA"/>
</dbReference>